<proteinExistence type="predicted"/>
<reference evidence="1" key="2">
    <citation type="journal article" date="2023" name="Int. J. Mol. Sci.">
        <title>De Novo Assembly and Annotation of 11 Diverse Shrub Willow (Salix) Genomes Reveals Novel Gene Organization in Sex-Linked Regions.</title>
        <authorList>
            <person name="Hyden B."/>
            <person name="Feng K."/>
            <person name="Yates T.B."/>
            <person name="Jawdy S."/>
            <person name="Cereghino C."/>
            <person name="Smart L.B."/>
            <person name="Muchero W."/>
        </authorList>
    </citation>
    <scope>NUCLEOTIDE SEQUENCE</scope>
    <source>
        <tissue evidence="1">Shoot tip</tissue>
    </source>
</reference>
<protein>
    <submittedName>
        <fullName evidence="1">Uncharacterized protein</fullName>
    </submittedName>
</protein>
<accession>A0ABQ9BJ44</accession>
<name>A0ABQ9BJ44_9ROSI</name>
<evidence type="ECO:0000313" key="1">
    <source>
        <dbReference type="EMBL" id="KAJ6384880.1"/>
    </source>
</evidence>
<dbReference type="Proteomes" id="UP001141253">
    <property type="component" value="Chromosome 9"/>
</dbReference>
<gene>
    <name evidence="1" type="ORF">OIU77_028145</name>
</gene>
<keyword evidence="2" id="KW-1185">Reference proteome</keyword>
<evidence type="ECO:0000313" key="2">
    <source>
        <dbReference type="Proteomes" id="UP001141253"/>
    </source>
</evidence>
<sequence length="129" mass="15003">MIWGRLTGRMRRTAGVLGRRSAELRPDDLGDFMLRKEEKILGVRGDDLGFFAEKRREEKILGVRDDDLGFLAEKRREDFELQMKYVDEKLSMICSYISKPEVFSKSGRVQIESRMLGKQETRKHKCSGS</sequence>
<comment type="caution">
    <text evidence="1">The sequence shown here is derived from an EMBL/GenBank/DDBJ whole genome shotgun (WGS) entry which is preliminary data.</text>
</comment>
<organism evidence="1 2">
    <name type="scientific">Salix suchowensis</name>
    <dbReference type="NCBI Taxonomy" id="1278906"/>
    <lineage>
        <taxon>Eukaryota</taxon>
        <taxon>Viridiplantae</taxon>
        <taxon>Streptophyta</taxon>
        <taxon>Embryophyta</taxon>
        <taxon>Tracheophyta</taxon>
        <taxon>Spermatophyta</taxon>
        <taxon>Magnoliopsida</taxon>
        <taxon>eudicotyledons</taxon>
        <taxon>Gunneridae</taxon>
        <taxon>Pentapetalae</taxon>
        <taxon>rosids</taxon>
        <taxon>fabids</taxon>
        <taxon>Malpighiales</taxon>
        <taxon>Salicaceae</taxon>
        <taxon>Saliceae</taxon>
        <taxon>Salix</taxon>
    </lineage>
</organism>
<dbReference type="EMBL" id="JAPFFI010000008">
    <property type="protein sequence ID" value="KAJ6384880.1"/>
    <property type="molecule type" value="Genomic_DNA"/>
</dbReference>
<reference evidence="1" key="1">
    <citation type="submission" date="2022-10" db="EMBL/GenBank/DDBJ databases">
        <authorList>
            <person name="Hyden B.L."/>
            <person name="Feng K."/>
            <person name="Yates T."/>
            <person name="Jawdy S."/>
            <person name="Smart L.B."/>
            <person name="Muchero W."/>
        </authorList>
    </citation>
    <scope>NUCLEOTIDE SEQUENCE</scope>
    <source>
        <tissue evidence="1">Shoot tip</tissue>
    </source>
</reference>